<evidence type="ECO:0000259" key="8">
    <source>
        <dbReference type="Pfam" id="PF10568"/>
    </source>
</evidence>
<dbReference type="Pfam" id="PF10568">
    <property type="entry name" value="Tom37"/>
    <property type="match status" value="1"/>
</dbReference>
<evidence type="ECO:0000256" key="5">
    <source>
        <dbReference type="ARBA" id="ARBA00022927"/>
    </source>
</evidence>
<protein>
    <submittedName>
        <fullName evidence="12">GST C-terminal domain-containing protein</fullName>
    </submittedName>
    <submittedName>
        <fullName evidence="11">Metaxin-2</fullName>
    </submittedName>
</protein>
<organism evidence="11">
    <name type="scientific">Strongyloides stercoralis</name>
    <name type="common">Threadworm</name>
    <dbReference type="NCBI Taxonomy" id="6248"/>
    <lineage>
        <taxon>Eukaryota</taxon>
        <taxon>Metazoa</taxon>
        <taxon>Ecdysozoa</taxon>
        <taxon>Nematoda</taxon>
        <taxon>Chromadorea</taxon>
        <taxon>Rhabditida</taxon>
        <taxon>Tylenchina</taxon>
        <taxon>Panagrolaimomorpha</taxon>
        <taxon>Strongyloidoidea</taxon>
        <taxon>Strongyloididae</taxon>
        <taxon>Strongyloides</taxon>
    </lineage>
</organism>
<evidence type="ECO:0000313" key="11">
    <source>
        <dbReference type="WBParaSite" id="SSTP_0000937100.1"/>
    </source>
</evidence>
<evidence type="ECO:0000313" key="10">
    <source>
        <dbReference type="Proteomes" id="UP000035681"/>
    </source>
</evidence>
<dbReference type="Gene3D" id="1.20.1050.10">
    <property type="match status" value="1"/>
</dbReference>
<dbReference type="GO" id="GO:0015031">
    <property type="term" value="P:protein transport"/>
    <property type="evidence" value="ECO:0007669"/>
    <property type="project" value="UniProtKB-KW"/>
</dbReference>
<dbReference type="InterPro" id="IPR050931">
    <property type="entry name" value="Mito_Protein_Transport_Metaxin"/>
</dbReference>
<dbReference type="AlphaFoldDB" id="A0A0K0EIR5"/>
<accession>A0A0K0EIR5</accession>
<dbReference type="PANTHER" id="PTHR12289">
    <property type="entry name" value="METAXIN RELATED"/>
    <property type="match status" value="1"/>
</dbReference>
<dbReference type="InterPro" id="IPR036282">
    <property type="entry name" value="Glutathione-S-Trfase_C_sf"/>
</dbReference>
<dbReference type="GO" id="GO:0001401">
    <property type="term" value="C:SAM complex"/>
    <property type="evidence" value="ECO:0007669"/>
    <property type="project" value="InterPro"/>
</dbReference>
<evidence type="ECO:0000256" key="3">
    <source>
        <dbReference type="ARBA" id="ARBA00022448"/>
    </source>
</evidence>
<feature type="domain" description="Mitochondrial outer membrane transport complex Sam37/metaxin N-terminal" evidence="8">
    <location>
        <begin position="39"/>
        <end position="159"/>
    </location>
</feature>
<keyword evidence="5" id="KW-0653">Protein transport</keyword>
<keyword evidence="3" id="KW-0813">Transport</keyword>
<dbReference type="InterPro" id="IPR019564">
    <property type="entry name" value="Sam37/metaxin_N"/>
</dbReference>
<dbReference type="GO" id="GO:0007005">
    <property type="term" value="P:mitochondrion organization"/>
    <property type="evidence" value="ECO:0007669"/>
    <property type="project" value="TreeGrafter"/>
</dbReference>
<dbReference type="WBParaSite" id="TCONS_00007912.p1">
    <property type="protein sequence ID" value="TCONS_00007912.p1"/>
    <property type="gene ID" value="XLOC_005926"/>
</dbReference>
<reference evidence="11" key="1">
    <citation type="submission" date="2015-08" db="UniProtKB">
        <authorList>
            <consortium name="WormBaseParasite"/>
        </authorList>
    </citation>
    <scope>IDENTIFICATION</scope>
</reference>
<dbReference type="STRING" id="6248.A0A0K0EIR5"/>
<evidence type="ECO:0000256" key="4">
    <source>
        <dbReference type="ARBA" id="ARBA00022787"/>
    </source>
</evidence>
<dbReference type="PANTHER" id="PTHR12289:SF38">
    <property type="entry name" value="METAXIN-2"/>
    <property type="match status" value="1"/>
</dbReference>
<keyword evidence="7" id="KW-0472">Membrane</keyword>
<evidence type="ECO:0000256" key="2">
    <source>
        <dbReference type="ARBA" id="ARBA00009170"/>
    </source>
</evidence>
<feature type="domain" description="Metaxin glutathione S-transferase" evidence="9">
    <location>
        <begin position="183"/>
        <end position="246"/>
    </location>
</feature>
<evidence type="ECO:0000256" key="6">
    <source>
        <dbReference type="ARBA" id="ARBA00023128"/>
    </source>
</evidence>
<comment type="similarity">
    <text evidence="2">Belongs to the metaxin family.</text>
</comment>
<keyword evidence="6" id="KW-0496">Mitochondrion</keyword>
<evidence type="ECO:0000256" key="7">
    <source>
        <dbReference type="ARBA" id="ARBA00023136"/>
    </source>
</evidence>
<keyword evidence="4" id="KW-1000">Mitochondrion outer membrane</keyword>
<dbReference type="Proteomes" id="UP000035681">
    <property type="component" value="Unplaced"/>
</dbReference>
<proteinExistence type="inferred from homology"/>
<dbReference type="SUPFAM" id="SSF47616">
    <property type="entry name" value="GST C-terminal domain-like"/>
    <property type="match status" value="1"/>
</dbReference>
<keyword evidence="10" id="KW-1185">Reference proteome</keyword>
<dbReference type="InterPro" id="IPR033468">
    <property type="entry name" value="Metaxin_GST"/>
</dbReference>
<evidence type="ECO:0000259" key="9">
    <source>
        <dbReference type="Pfam" id="PF17171"/>
    </source>
</evidence>
<evidence type="ECO:0000256" key="1">
    <source>
        <dbReference type="ARBA" id="ARBA00004294"/>
    </source>
</evidence>
<comment type="subcellular location">
    <subcellularLocation>
        <location evidence="1">Mitochondrion outer membrane</location>
    </subcellularLocation>
</comment>
<dbReference type="Pfam" id="PF17171">
    <property type="entry name" value="GST_C_6"/>
    <property type="match status" value="1"/>
</dbReference>
<dbReference type="WBParaSite" id="SSTP_0000937100.1">
    <property type="protein sequence ID" value="SSTP_0000937100.1"/>
    <property type="gene ID" value="SSTP_0000937100"/>
</dbReference>
<name>A0A0K0EIR5_STRER</name>
<sequence>MAEEYLSKDSSKPWTDAKLYGPYSGTQGLLYENAEVSATKTLLRMGNLPFHYEERPNVEFMSSNEQIPILRLNNDNQIICGFNAIHTFMEKRGIGLCDNVADNQMADLEAYIALVEETLRHVEIWMCWMEESIYHETTARRYGSVYCWPLNVMLPYLRRKKIKEYLSSIGWGDKSVKEVIDIAENCFQSLSAKLGNNKYFFGDSPTHLDALVFGHLFSITTTLLPNNQLGYLIGKFKNLKNFCMNIHDNYHKNK</sequence>
<evidence type="ECO:0000313" key="12">
    <source>
        <dbReference type="WBParaSite" id="TCONS_00007912.p1"/>
    </source>
</evidence>